<reference evidence="1 2" key="1">
    <citation type="journal article" date="2015" name="Genome Announc.">
        <title>Expanding the biotechnology potential of lactobacilli through comparative genomics of 213 strains and associated genera.</title>
        <authorList>
            <person name="Sun Z."/>
            <person name="Harris H.M."/>
            <person name="McCann A."/>
            <person name="Guo C."/>
            <person name="Argimon S."/>
            <person name="Zhang W."/>
            <person name="Yang X."/>
            <person name="Jeffery I.B."/>
            <person name="Cooney J.C."/>
            <person name="Kagawa T.F."/>
            <person name="Liu W."/>
            <person name="Song Y."/>
            <person name="Salvetti E."/>
            <person name="Wrobel A."/>
            <person name="Rasinkangas P."/>
            <person name="Parkhill J."/>
            <person name="Rea M.C."/>
            <person name="O'Sullivan O."/>
            <person name="Ritari J."/>
            <person name="Douillard F.P."/>
            <person name="Paul Ross R."/>
            <person name="Yang R."/>
            <person name="Briner A.E."/>
            <person name="Felis G.E."/>
            <person name="de Vos W.M."/>
            <person name="Barrangou R."/>
            <person name="Klaenhammer T.R."/>
            <person name="Caufield P.W."/>
            <person name="Cui Y."/>
            <person name="Zhang H."/>
            <person name="O'Toole P.W."/>
        </authorList>
    </citation>
    <scope>NUCLEOTIDE SEQUENCE [LARGE SCALE GENOMIC DNA]</scope>
    <source>
        <strain evidence="1 2">DSM 16991</strain>
    </source>
</reference>
<dbReference type="Proteomes" id="UP000050949">
    <property type="component" value="Unassembled WGS sequence"/>
</dbReference>
<organism evidence="1 2">
    <name type="scientific">Schleiferilactobacillus harbinensis DSM 16991</name>
    <dbReference type="NCBI Taxonomy" id="1122147"/>
    <lineage>
        <taxon>Bacteria</taxon>
        <taxon>Bacillati</taxon>
        <taxon>Bacillota</taxon>
        <taxon>Bacilli</taxon>
        <taxon>Lactobacillales</taxon>
        <taxon>Lactobacillaceae</taxon>
        <taxon>Schleiferilactobacillus</taxon>
    </lineage>
</organism>
<name>A0A0R1X4E7_9LACO</name>
<dbReference type="EMBL" id="AZFW01000126">
    <property type="protein sequence ID" value="KRM25159.1"/>
    <property type="molecule type" value="Genomic_DNA"/>
</dbReference>
<evidence type="ECO:0000313" key="2">
    <source>
        <dbReference type="Proteomes" id="UP000050949"/>
    </source>
</evidence>
<dbReference type="OrthoDB" id="2292605at2"/>
<sequence length="149" mass="16916">MKYISGLYALNIPDPTEQTTGDWHWGALDWTHIPLYETQGSLYGDYGIRRDAKVPHAPGNARYNVANHIRALLDMLVAGQFGLAGGMRDDFICNDALTPEVFNKVWQLRHAANWPQIDKFMGSEYFMQWEDYKDGRTHTTTAATQGPHS</sequence>
<dbReference type="eggNOG" id="ENOG5032WHI">
    <property type="taxonomic scope" value="Bacteria"/>
</dbReference>
<gene>
    <name evidence="1" type="ORF">FC91_GL001097</name>
</gene>
<dbReference type="AlphaFoldDB" id="A0A0R1X4E7"/>
<protein>
    <submittedName>
        <fullName evidence="1">Uncharacterized protein</fullName>
    </submittedName>
</protein>
<accession>A0A0R1X4E7</accession>
<comment type="caution">
    <text evidence="1">The sequence shown here is derived from an EMBL/GenBank/DDBJ whole genome shotgun (WGS) entry which is preliminary data.</text>
</comment>
<dbReference type="RefSeq" id="WP_027829222.1">
    <property type="nucleotide sequence ID" value="NZ_AUEH01000046.1"/>
</dbReference>
<proteinExistence type="predicted"/>
<evidence type="ECO:0000313" key="1">
    <source>
        <dbReference type="EMBL" id="KRM25159.1"/>
    </source>
</evidence>